<reference evidence="1" key="1">
    <citation type="submission" date="2025-08" db="UniProtKB">
        <authorList>
            <consortium name="Ensembl"/>
        </authorList>
    </citation>
    <scope>IDENTIFICATION</scope>
</reference>
<organism evidence="1 2">
    <name type="scientific">Crocodylus porosus</name>
    <name type="common">Saltwater crocodile</name>
    <name type="synonym">Estuarine crocodile</name>
    <dbReference type="NCBI Taxonomy" id="8502"/>
    <lineage>
        <taxon>Eukaryota</taxon>
        <taxon>Metazoa</taxon>
        <taxon>Chordata</taxon>
        <taxon>Craniata</taxon>
        <taxon>Vertebrata</taxon>
        <taxon>Euteleostomi</taxon>
        <taxon>Archelosauria</taxon>
        <taxon>Archosauria</taxon>
        <taxon>Crocodylia</taxon>
        <taxon>Longirostres</taxon>
        <taxon>Crocodylidae</taxon>
        <taxon>Crocodylus</taxon>
    </lineage>
</organism>
<dbReference type="Ensembl" id="ENSCPRT00005020132.1">
    <property type="protein sequence ID" value="ENSCPRP00005017191.1"/>
    <property type="gene ID" value="ENSCPRG00005011975.1"/>
</dbReference>
<sequence>EGHVYLRLCPPVALMLMCSCGYAPKQCTLKTGKCRRGSCQFPSINRSQISLFTPLSCVPAPRLYLQN</sequence>
<dbReference type="Proteomes" id="UP000594220">
    <property type="component" value="Unplaced"/>
</dbReference>
<protein>
    <submittedName>
        <fullName evidence="1">Uncharacterized protein</fullName>
    </submittedName>
</protein>
<keyword evidence="2" id="KW-1185">Reference proteome</keyword>
<dbReference type="AlphaFoldDB" id="A0A7M4F1R1"/>
<evidence type="ECO:0000313" key="2">
    <source>
        <dbReference type="Proteomes" id="UP000594220"/>
    </source>
</evidence>
<accession>A0A7M4F1R1</accession>
<reference evidence="1" key="2">
    <citation type="submission" date="2025-09" db="UniProtKB">
        <authorList>
            <consortium name="Ensembl"/>
        </authorList>
    </citation>
    <scope>IDENTIFICATION</scope>
</reference>
<proteinExistence type="predicted"/>
<evidence type="ECO:0000313" key="1">
    <source>
        <dbReference type="Ensembl" id="ENSCPRP00005017191.1"/>
    </source>
</evidence>
<name>A0A7M4F1R1_CROPO</name>